<dbReference type="Proteomes" id="UP001231362">
    <property type="component" value="Unassembled WGS sequence"/>
</dbReference>
<dbReference type="SUPFAM" id="SSF88723">
    <property type="entry name" value="PIN domain-like"/>
    <property type="match status" value="1"/>
</dbReference>
<comment type="caution">
    <text evidence="2">The sequence shown here is derived from an EMBL/GenBank/DDBJ whole genome shotgun (WGS) entry which is preliminary data.</text>
</comment>
<evidence type="ECO:0000313" key="3">
    <source>
        <dbReference type="Proteomes" id="UP001231362"/>
    </source>
</evidence>
<dbReference type="Pfam" id="PF01850">
    <property type="entry name" value="PIN"/>
    <property type="match status" value="1"/>
</dbReference>
<reference evidence="2 3" key="1">
    <citation type="submission" date="2023-07" db="EMBL/GenBank/DDBJ databases">
        <title>Genomic Encyclopedia of Type Strains, Phase IV (KMG-IV): sequencing the most valuable type-strain genomes for metagenomic binning, comparative biology and taxonomic classification.</title>
        <authorList>
            <person name="Goeker M."/>
        </authorList>
    </citation>
    <scope>NUCLEOTIDE SEQUENCE [LARGE SCALE GENOMIC DNA]</scope>
    <source>
        <strain evidence="2 3">DSM 23948</strain>
    </source>
</reference>
<protein>
    <submittedName>
        <fullName evidence="2">Nucleic acid-binding protein</fullName>
    </submittedName>
</protein>
<sequence length="169" mass="19827">MARYLIDTNVIRLYVDRQPEVESFIESSLAKNDTFFIPETVKYEILSQFVEMKKHEVVAARKLIAAFQPIEVELSDFKRAHLYRRQGRKIRKYHNGWKKPQTPALPGLADSFIAVTAINEKIDLVTNNLKDFHLLRFFGRTIIEPITRERYGPIDFKNKNTIPNEYPKS</sequence>
<dbReference type="EMBL" id="JAUSTU010000013">
    <property type="protein sequence ID" value="MDQ0156517.1"/>
    <property type="molecule type" value="Genomic_DNA"/>
</dbReference>
<dbReference type="RefSeq" id="WP_307151025.1">
    <property type="nucleotide sequence ID" value="NZ_JAUSTU010000013.1"/>
</dbReference>
<proteinExistence type="predicted"/>
<name>A0ABT9V6D7_9BACL</name>
<evidence type="ECO:0000313" key="2">
    <source>
        <dbReference type="EMBL" id="MDQ0156517.1"/>
    </source>
</evidence>
<evidence type="ECO:0000259" key="1">
    <source>
        <dbReference type="Pfam" id="PF01850"/>
    </source>
</evidence>
<keyword evidence="3" id="KW-1185">Reference proteome</keyword>
<dbReference type="InterPro" id="IPR029060">
    <property type="entry name" value="PIN-like_dom_sf"/>
</dbReference>
<dbReference type="InterPro" id="IPR002716">
    <property type="entry name" value="PIN_dom"/>
</dbReference>
<dbReference type="Gene3D" id="3.40.50.1010">
    <property type="entry name" value="5'-nuclease"/>
    <property type="match status" value="1"/>
</dbReference>
<gene>
    <name evidence="2" type="ORF">J2S07_002838</name>
</gene>
<accession>A0ABT9V6D7</accession>
<feature type="domain" description="PIN" evidence="1">
    <location>
        <begin position="4"/>
        <end position="129"/>
    </location>
</feature>
<organism evidence="2 3">
    <name type="scientific">Anoxybacillus andreesenii</name>
    <dbReference type="NCBI Taxonomy" id="1325932"/>
    <lineage>
        <taxon>Bacteria</taxon>
        <taxon>Bacillati</taxon>
        <taxon>Bacillota</taxon>
        <taxon>Bacilli</taxon>
        <taxon>Bacillales</taxon>
        <taxon>Anoxybacillaceae</taxon>
        <taxon>Anoxybacillus</taxon>
    </lineage>
</organism>